<keyword evidence="4" id="KW-1185">Reference proteome</keyword>
<reference evidence="3 4" key="1">
    <citation type="submission" date="2023-03" db="EMBL/GenBank/DDBJ databases">
        <title>Draft genome sequence of Thalassotalea insulae KCTC 62186T.</title>
        <authorList>
            <person name="Sawabe T."/>
        </authorList>
    </citation>
    <scope>NUCLEOTIDE SEQUENCE [LARGE SCALE GENOMIC DNA]</scope>
    <source>
        <strain evidence="3 4">KCTC 62186</strain>
    </source>
</reference>
<dbReference type="RefSeq" id="WP_284244154.1">
    <property type="nucleotide sequence ID" value="NZ_BSST01000001.1"/>
</dbReference>
<evidence type="ECO:0000259" key="2">
    <source>
        <dbReference type="Pfam" id="PF14534"/>
    </source>
</evidence>
<sequence>MQKITLMLLLCGCMFISPSYANNQPFNTIQEFFAATSAFDHDKLKSFMTDDFQLLEVGQIWDANKLISVIRPSNMVRKNYFQLVTTKLHDDSAWVSYWNKAIFTNNGKSGTMYWLESAVLVKHGAGWQIQMLHSTRVDKDKVPTEVKFVEYTG</sequence>
<name>A0ABQ6GQQ1_9GAMM</name>
<protein>
    <recommendedName>
        <fullName evidence="2">DUF4440 domain-containing protein</fullName>
    </recommendedName>
</protein>
<proteinExistence type="predicted"/>
<feature type="domain" description="DUF4440" evidence="2">
    <location>
        <begin position="30"/>
        <end position="129"/>
    </location>
</feature>
<comment type="caution">
    <text evidence="3">The sequence shown here is derived from an EMBL/GenBank/DDBJ whole genome shotgun (WGS) entry which is preliminary data.</text>
</comment>
<evidence type="ECO:0000256" key="1">
    <source>
        <dbReference type="SAM" id="SignalP"/>
    </source>
</evidence>
<evidence type="ECO:0000313" key="4">
    <source>
        <dbReference type="Proteomes" id="UP001157186"/>
    </source>
</evidence>
<dbReference type="Proteomes" id="UP001157186">
    <property type="component" value="Unassembled WGS sequence"/>
</dbReference>
<dbReference type="EMBL" id="BSST01000001">
    <property type="protein sequence ID" value="GLX78267.1"/>
    <property type="molecule type" value="Genomic_DNA"/>
</dbReference>
<feature type="chain" id="PRO_5046968933" description="DUF4440 domain-containing protein" evidence="1">
    <location>
        <begin position="22"/>
        <end position="153"/>
    </location>
</feature>
<gene>
    <name evidence="3" type="ORF">tinsulaeT_16070</name>
</gene>
<evidence type="ECO:0000313" key="3">
    <source>
        <dbReference type="EMBL" id="GLX78267.1"/>
    </source>
</evidence>
<keyword evidence="1" id="KW-0732">Signal</keyword>
<accession>A0ABQ6GQQ1</accession>
<dbReference type="InterPro" id="IPR027843">
    <property type="entry name" value="DUF4440"/>
</dbReference>
<feature type="signal peptide" evidence="1">
    <location>
        <begin position="1"/>
        <end position="21"/>
    </location>
</feature>
<dbReference type="Gene3D" id="3.10.450.50">
    <property type="match status" value="1"/>
</dbReference>
<dbReference type="Pfam" id="PF14534">
    <property type="entry name" value="DUF4440"/>
    <property type="match status" value="1"/>
</dbReference>
<dbReference type="SUPFAM" id="SSF54427">
    <property type="entry name" value="NTF2-like"/>
    <property type="match status" value="1"/>
</dbReference>
<organism evidence="3 4">
    <name type="scientific">Thalassotalea insulae</name>
    <dbReference type="NCBI Taxonomy" id="2056778"/>
    <lineage>
        <taxon>Bacteria</taxon>
        <taxon>Pseudomonadati</taxon>
        <taxon>Pseudomonadota</taxon>
        <taxon>Gammaproteobacteria</taxon>
        <taxon>Alteromonadales</taxon>
        <taxon>Colwelliaceae</taxon>
        <taxon>Thalassotalea</taxon>
    </lineage>
</organism>
<dbReference type="InterPro" id="IPR032710">
    <property type="entry name" value="NTF2-like_dom_sf"/>
</dbReference>